<feature type="transmembrane region" description="Helical" evidence="5">
    <location>
        <begin position="126"/>
        <end position="145"/>
    </location>
</feature>
<dbReference type="PANTHER" id="PTHR12570:SF86">
    <property type="entry name" value="ADR321CP"/>
    <property type="match status" value="1"/>
</dbReference>
<dbReference type="InterPro" id="IPR008521">
    <property type="entry name" value="Mg_trans_NIPA"/>
</dbReference>
<feature type="transmembrane region" description="Helical" evidence="5">
    <location>
        <begin position="96"/>
        <end position="119"/>
    </location>
</feature>
<feature type="transmembrane region" description="Helical" evidence="5">
    <location>
        <begin position="6"/>
        <end position="26"/>
    </location>
</feature>
<feature type="transmembrane region" description="Helical" evidence="5">
    <location>
        <begin position="223"/>
        <end position="245"/>
    </location>
</feature>
<dbReference type="AlphaFoldDB" id="A0A4P6XQZ4"/>
<comment type="subcellular location">
    <subcellularLocation>
        <location evidence="1">Membrane</location>
        <topology evidence="1">Multi-pass membrane protein</topology>
    </subcellularLocation>
</comment>
<feature type="transmembrane region" description="Helical" evidence="5">
    <location>
        <begin position="296"/>
        <end position="315"/>
    </location>
</feature>
<evidence type="ECO:0000256" key="1">
    <source>
        <dbReference type="ARBA" id="ARBA00004141"/>
    </source>
</evidence>
<keyword evidence="7" id="KW-1185">Reference proteome</keyword>
<keyword evidence="3 5" id="KW-1133">Transmembrane helix</keyword>
<keyword evidence="4 5" id="KW-0472">Membrane</keyword>
<reference evidence="7" key="1">
    <citation type="submission" date="2019-03" db="EMBL/GenBank/DDBJ databases">
        <title>Snf2 controls pulcherriminic acid biosynthesis and connects pigmentation and antifungal activity of the yeast Metschnikowia pulcherrima.</title>
        <authorList>
            <person name="Gore-Lloyd D."/>
            <person name="Sumann I."/>
            <person name="Brachmann A.O."/>
            <person name="Schneeberger K."/>
            <person name="Ortiz-Merino R.A."/>
            <person name="Moreno-Beltran M."/>
            <person name="Schlaefli M."/>
            <person name="Kirner P."/>
            <person name="Santos Kron A."/>
            <person name="Wolfe K.H."/>
            <person name="Piel J."/>
            <person name="Ahrens C.H."/>
            <person name="Henk D."/>
            <person name="Freimoser F.M."/>
        </authorList>
    </citation>
    <scope>NUCLEOTIDE SEQUENCE [LARGE SCALE GENOMIC DNA]</scope>
    <source>
        <strain evidence="7">APC 1.2</strain>
    </source>
</reference>
<feature type="transmembrane region" description="Helical" evidence="5">
    <location>
        <begin position="335"/>
        <end position="353"/>
    </location>
</feature>
<dbReference type="GO" id="GO:0016020">
    <property type="term" value="C:membrane"/>
    <property type="evidence" value="ECO:0007669"/>
    <property type="project" value="UniProtKB-SubCell"/>
</dbReference>
<accession>A0A4P6XQZ4</accession>
<feature type="transmembrane region" description="Helical" evidence="5">
    <location>
        <begin position="173"/>
        <end position="193"/>
    </location>
</feature>
<feature type="transmembrane region" description="Helical" evidence="5">
    <location>
        <begin position="70"/>
        <end position="90"/>
    </location>
</feature>
<sequence length="410" mass="45634">MPDASVMWGCAAAVVLSAIQSLGITLQRKSHIIPYNHELSNESVVNLRRDSNAFLSQNAPRKTHNNRRNLWLVGFLLFIVANVFGSLVQLTTLPLIILSPLQSIGLIFNSVFSCTLLPGEHCTRKLVGGTVVIATGAFVIAYNGATSKPPALDINADERFWLLLESFLKPGFLTWWCFTFLFMAVLLRVIWLLSTRVKLLQLKQYRRQRRPSRSARDPTSRLLFMKGILYGVVSGTLTAHTFLFAKSIVDVCVEMVVKRSAPKSLSTYAISIALLLLTLCIVGTQLAAFNLGLSNILTSILYPLCFLVYNLVNLFNDLFFNRLLSEGGMTVRQFLYVLLGLSGVLYGVVLISWDSACEKFEQSTEGDQSLLEAKFPYGQTVGENRLLSYEENELMSLFSDASCTIEISSL</sequence>
<dbReference type="GO" id="GO:0015095">
    <property type="term" value="F:magnesium ion transmembrane transporter activity"/>
    <property type="evidence" value="ECO:0007669"/>
    <property type="project" value="InterPro"/>
</dbReference>
<evidence type="ECO:0000256" key="2">
    <source>
        <dbReference type="ARBA" id="ARBA00022692"/>
    </source>
</evidence>
<protein>
    <recommendedName>
        <fullName evidence="8">Magnesium transporter NIPA</fullName>
    </recommendedName>
</protein>
<dbReference type="PANTHER" id="PTHR12570">
    <property type="match status" value="1"/>
</dbReference>
<dbReference type="Proteomes" id="UP000292447">
    <property type="component" value="Chromosome III"/>
</dbReference>
<proteinExistence type="predicted"/>
<name>A0A4P6XQZ4_9ASCO</name>
<gene>
    <name evidence="6" type="ORF">METSCH_C02670</name>
</gene>
<evidence type="ECO:0000256" key="4">
    <source>
        <dbReference type="ARBA" id="ARBA00023136"/>
    </source>
</evidence>
<feature type="transmembrane region" description="Helical" evidence="5">
    <location>
        <begin position="265"/>
        <end position="289"/>
    </location>
</feature>
<evidence type="ECO:0000313" key="6">
    <source>
        <dbReference type="EMBL" id="QBM88301.1"/>
    </source>
</evidence>
<dbReference type="EMBL" id="CP034458">
    <property type="protein sequence ID" value="QBM88301.1"/>
    <property type="molecule type" value="Genomic_DNA"/>
</dbReference>
<evidence type="ECO:0008006" key="8">
    <source>
        <dbReference type="Google" id="ProtNLM"/>
    </source>
</evidence>
<evidence type="ECO:0000256" key="3">
    <source>
        <dbReference type="ARBA" id="ARBA00022989"/>
    </source>
</evidence>
<evidence type="ECO:0000313" key="7">
    <source>
        <dbReference type="Proteomes" id="UP000292447"/>
    </source>
</evidence>
<organism evidence="6 7">
    <name type="scientific">Metschnikowia aff. pulcherrima</name>
    <dbReference type="NCBI Taxonomy" id="2163413"/>
    <lineage>
        <taxon>Eukaryota</taxon>
        <taxon>Fungi</taxon>
        <taxon>Dikarya</taxon>
        <taxon>Ascomycota</taxon>
        <taxon>Saccharomycotina</taxon>
        <taxon>Pichiomycetes</taxon>
        <taxon>Metschnikowiaceae</taxon>
        <taxon>Metschnikowia</taxon>
    </lineage>
</organism>
<evidence type="ECO:0000256" key="5">
    <source>
        <dbReference type="SAM" id="Phobius"/>
    </source>
</evidence>
<keyword evidence="2 5" id="KW-0812">Transmembrane</keyword>